<name>A0A9W4GWA7_9ACTN</name>
<dbReference type="Proteomes" id="UP001152519">
    <property type="component" value="Unassembled WGS sequence"/>
</dbReference>
<dbReference type="EMBL" id="CAJSLV010000114">
    <property type="protein sequence ID" value="CAG6399086.1"/>
    <property type="molecule type" value="Genomic_DNA"/>
</dbReference>
<sequence>MADMRAASSLGAEQIQVNVSVIKLIFPHRIWLA</sequence>
<gene>
    <name evidence="1" type="ORF">SCOCK_80241</name>
</gene>
<keyword evidence="2" id="KW-1185">Reference proteome</keyword>
<accession>A0A9W4GWA7</accession>
<reference evidence="1" key="1">
    <citation type="submission" date="2021-05" db="EMBL/GenBank/DDBJ databases">
        <authorList>
            <person name="Arsene-Ploetze F."/>
        </authorList>
    </citation>
    <scope>NUCLEOTIDE SEQUENCE</scope>
    <source>
        <strain evidence="1">DSM 42138</strain>
    </source>
</reference>
<comment type="caution">
    <text evidence="1">The sequence shown here is derived from an EMBL/GenBank/DDBJ whole genome shotgun (WGS) entry which is preliminary data.</text>
</comment>
<evidence type="ECO:0000313" key="2">
    <source>
        <dbReference type="Proteomes" id="UP001152519"/>
    </source>
</evidence>
<evidence type="ECO:0000313" key="1">
    <source>
        <dbReference type="EMBL" id="CAG6399086.1"/>
    </source>
</evidence>
<proteinExistence type="predicted"/>
<organism evidence="1 2">
    <name type="scientific">Actinacidiphila cocklensis</name>
    <dbReference type="NCBI Taxonomy" id="887465"/>
    <lineage>
        <taxon>Bacteria</taxon>
        <taxon>Bacillati</taxon>
        <taxon>Actinomycetota</taxon>
        <taxon>Actinomycetes</taxon>
        <taxon>Kitasatosporales</taxon>
        <taxon>Streptomycetaceae</taxon>
        <taxon>Actinacidiphila</taxon>
    </lineage>
</organism>
<dbReference type="AlphaFoldDB" id="A0A9W4GWA7"/>
<protein>
    <submittedName>
        <fullName evidence="1">Uncharacterized protein</fullName>
    </submittedName>
</protein>